<dbReference type="PANTHER" id="PTHR37828:SF1">
    <property type="entry name" value="YCII-RELATED DOMAIN-CONTAINING PROTEIN"/>
    <property type="match status" value="1"/>
</dbReference>
<name>A0ABN1AIG8_9ACTN</name>
<feature type="domain" description="YCII-related" evidence="2">
    <location>
        <begin position="7"/>
        <end position="84"/>
    </location>
</feature>
<protein>
    <submittedName>
        <fullName evidence="3">YciI family protein</fullName>
    </submittedName>
</protein>
<keyword evidence="4" id="KW-1185">Reference proteome</keyword>
<dbReference type="Pfam" id="PF03795">
    <property type="entry name" value="YCII"/>
    <property type="match status" value="1"/>
</dbReference>
<gene>
    <name evidence="3" type="ORF">GCM10010361_47240</name>
</gene>
<evidence type="ECO:0000259" key="2">
    <source>
        <dbReference type="Pfam" id="PF03795"/>
    </source>
</evidence>
<evidence type="ECO:0000313" key="4">
    <source>
        <dbReference type="Proteomes" id="UP001500909"/>
    </source>
</evidence>
<dbReference type="InterPro" id="IPR005545">
    <property type="entry name" value="YCII"/>
</dbReference>
<dbReference type="EMBL" id="BAAABY010000033">
    <property type="protein sequence ID" value="GAA0477308.1"/>
    <property type="molecule type" value="Genomic_DNA"/>
</dbReference>
<sequence>MKELHLLIVTHHASEDEVDKCIPGHRAYLEKFHARGVFVASGPSVPRELGGAIIATGVSRAELDDIIAEDEFVRQGVSSYRVVTINVRRQHPAMEALLEQLAGAEASP</sequence>
<accession>A0ABN1AIG8</accession>
<dbReference type="Gene3D" id="3.30.70.1060">
    <property type="entry name" value="Dimeric alpha+beta barrel"/>
    <property type="match status" value="1"/>
</dbReference>
<organism evidence="3 4">
    <name type="scientific">Streptomyces olivaceiscleroticus</name>
    <dbReference type="NCBI Taxonomy" id="68245"/>
    <lineage>
        <taxon>Bacteria</taxon>
        <taxon>Bacillati</taxon>
        <taxon>Actinomycetota</taxon>
        <taxon>Actinomycetes</taxon>
        <taxon>Kitasatosporales</taxon>
        <taxon>Streptomycetaceae</taxon>
        <taxon>Streptomyces</taxon>
    </lineage>
</organism>
<proteinExistence type="inferred from homology"/>
<reference evidence="3 4" key="1">
    <citation type="journal article" date="2019" name="Int. J. Syst. Evol. Microbiol.">
        <title>The Global Catalogue of Microorganisms (GCM) 10K type strain sequencing project: providing services to taxonomists for standard genome sequencing and annotation.</title>
        <authorList>
            <consortium name="The Broad Institute Genomics Platform"/>
            <consortium name="The Broad Institute Genome Sequencing Center for Infectious Disease"/>
            <person name="Wu L."/>
            <person name="Ma J."/>
        </authorList>
    </citation>
    <scope>NUCLEOTIDE SEQUENCE [LARGE SCALE GENOMIC DNA]</scope>
    <source>
        <strain evidence="3 4">JCM 4805</strain>
    </source>
</reference>
<comment type="similarity">
    <text evidence="1">Belongs to the YciI family.</text>
</comment>
<dbReference type="InterPro" id="IPR011008">
    <property type="entry name" value="Dimeric_a/b-barrel"/>
</dbReference>
<dbReference type="Proteomes" id="UP001500909">
    <property type="component" value="Unassembled WGS sequence"/>
</dbReference>
<dbReference type="PANTHER" id="PTHR37828">
    <property type="entry name" value="GSR2449 PROTEIN"/>
    <property type="match status" value="1"/>
</dbReference>
<dbReference type="SUPFAM" id="SSF54909">
    <property type="entry name" value="Dimeric alpha+beta barrel"/>
    <property type="match status" value="1"/>
</dbReference>
<evidence type="ECO:0000256" key="1">
    <source>
        <dbReference type="ARBA" id="ARBA00007689"/>
    </source>
</evidence>
<comment type="caution">
    <text evidence="3">The sequence shown here is derived from an EMBL/GenBank/DDBJ whole genome shotgun (WGS) entry which is preliminary data.</text>
</comment>
<evidence type="ECO:0000313" key="3">
    <source>
        <dbReference type="EMBL" id="GAA0477308.1"/>
    </source>
</evidence>